<accession>A0A3B0M0Q6</accession>
<gene>
    <name evidence="1" type="ORF">ARTV_2555</name>
</gene>
<sequence>MRYRRETEKGDYSFSQGDNTFLTNSANAVALAIKTRLSPWQGQWFLDREEGTPWLQSLLSKPYREAYGMTLKQRILDTQGVTMLSDFTVSQNPTTRKLTISAKVQTQYGETSFTREA</sequence>
<protein>
    <recommendedName>
        <fullName evidence="2">Bacteriophage protein</fullName>
    </recommendedName>
</protein>
<name>A0A3B0M0Q6_9GAMM</name>
<evidence type="ECO:0000313" key="1">
    <source>
        <dbReference type="EMBL" id="SSW96241.1"/>
    </source>
</evidence>
<dbReference type="EMBL" id="UFQR01000011">
    <property type="protein sequence ID" value="SSW96241.1"/>
    <property type="molecule type" value="Genomic_DNA"/>
</dbReference>
<organism evidence="1">
    <name type="scientific">Arsenophonus endosymbiont of Trialeurodes vaporariorum</name>
    <dbReference type="NCBI Taxonomy" id="235567"/>
    <lineage>
        <taxon>Bacteria</taxon>
        <taxon>Pseudomonadati</taxon>
        <taxon>Pseudomonadota</taxon>
        <taxon>Gammaproteobacteria</taxon>
        <taxon>Enterobacterales</taxon>
        <taxon>Morganellaceae</taxon>
        <taxon>Arsenophonus</taxon>
    </lineage>
</organism>
<dbReference type="Pfam" id="PF10934">
    <property type="entry name" value="Sheath_initiator"/>
    <property type="match status" value="1"/>
</dbReference>
<dbReference type="AlphaFoldDB" id="A0A3B0M0Q6"/>
<proteinExistence type="predicted"/>
<dbReference type="InterPro" id="IPR020288">
    <property type="entry name" value="Sheath_initiator"/>
</dbReference>
<reference evidence="1" key="1">
    <citation type="submission" date="2018-04" db="EMBL/GenBank/DDBJ databases">
        <authorList>
            <person name="Go L.Y."/>
            <person name="Mitchell J.A."/>
        </authorList>
    </citation>
    <scope>NUCLEOTIDE SEQUENCE</scope>
    <source>
        <strain evidence="1">ARTV</strain>
    </source>
</reference>
<evidence type="ECO:0008006" key="2">
    <source>
        <dbReference type="Google" id="ProtNLM"/>
    </source>
</evidence>